<keyword evidence="1" id="KW-0472">Membrane</keyword>
<feature type="transmembrane region" description="Helical" evidence="1">
    <location>
        <begin position="12"/>
        <end position="34"/>
    </location>
</feature>
<dbReference type="Proteomes" id="UP000253099">
    <property type="component" value="Unassembled WGS sequence"/>
</dbReference>
<sequence>MKKPNLKNILKRFTIIDVLIVIVIIGTIVFALMYTGGDEEKSESVSFDSSTMNKLAEKYLSFYQEGKIVKTHVGGYNSSDRKYQELYGTIIWVDDNKGSDVQVLIDIDGDSKSQSILARLYKDNKNADLYIEHITLETDGKKYENLTEIQINPKNIGSLDEITNNIGNNTNYTISGKISTNEKDSETYQQLSNELFLNGRKQSTKPINENTYDQIQLIMANKTEINIASEILGNIDGQTGILTIRIYNSNPEDIQQIENSFDVFNIRKIT</sequence>
<organism evidence="2 3">
    <name type="scientific">Candidatus Methanobinarius endosymbioticus</name>
    <dbReference type="NCBI Taxonomy" id="2006182"/>
    <lineage>
        <taxon>Archaea</taxon>
        <taxon>Methanobacteriati</taxon>
        <taxon>Methanobacteriota</taxon>
        <taxon>Methanomada group</taxon>
        <taxon>Methanobacteria</taxon>
        <taxon>Methanobacteriales</taxon>
        <taxon>Methanobacteriaceae</taxon>
        <taxon>Candidatus Methanobinarius</taxon>
    </lineage>
</organism>
<proteinExistence type="predicted"/>
<dbReference type="AlphaFoldDB" id="A0A366MCY6"/>
<keyword evidence="1" id="KW-1133">Transmembrane helix</keyword>
<keyword evidence="3" id="KW-1185">Reference proteome</keyword>
<evidence type="ECO:0000313" key="2">
    <source>
        <dbReference type="EMBL" id="RBQ23359.1"/>
    </source>
</evidence>
<evidence type="ECO:0000256" key="1">
    <source>
        <dbReference type="SAM" id="Phobius"/>
    </source>
</evidence>
<gene>
    <name evidence="2" type="ORF">ALNOE001_09220</name>
</gene>
<dbReference type="EMBL" id="NIZT01000025">
    <property type="protein sequence ID" value="RBQ23359.1"/>
    <property type="molecule type" value="Genomic_DNA"/>
</dbReference>
<reference evidence="2 3" key="1">
    <citation type="submission" date="2018-06" db="EMBL/GenBank/DDBJ databases">
        <title>Genomic insight into two independent archaeal endosymbiosis events.</title>
        <authorList>
            <person name="Lind A.E."/>
            <person name="Lewis W.H."/>
            <person name="Spang A."/>
            <person name="Guy L."/>
            <person name="Embley M.T."/>
            <person name="Ettema T.J.G."/>
        </authorList>
    </citation>
    <scope>NUCLEOTIDE SEQUENCE [LARGE SCALE GENOMIC DNA]</scope>
    <source>
        <strain evidence="2">NOE</strain>
    </source>
</reference>
<name>A0A366MCY6_9EURY</name>
<accession>A0A366MCY6</accession>
<evidence type="ECO:0000313" key="3">
    <source>
        <dbReference type="Proteomes" id="UP000253099"/>
    </source>
</evidence>
<protein>
    <submittedName>
        <fullName evidence="2">Uncharacterized protein</fullName>
    </submittedName>
</protein>
<keyword evidence="1" id="KW-0812">Transmembrane</keyword>
<comment type="caution">
    <text evidence="2">The sequence shown here is derived from an EMBL/GenBank/DDBJ whole genome shotgun (WGS) entry which is preliminary data.</text>
</comment>